<dbReference type="Proteomes" id="UP000824109">
    <property type="component" value="Unassembled WGS sequence"/>
</dbReference>
<comment type="caution">
    <text evidence="4">The sequence shown here is derived from an EMBL/GenBank/DDBJ whole genome shotgun (WGS) entry which is preliminary data.</text>
</comment>
<reference evidence="4" key="2">
    <citation type="journal article" date="2021" name="PeerJ">
        <title>Extensive microbial diversity within the chicken gut microbiome revealed by metagenomics and culture.</title>
        <authorList>
            <person name="Gilroy R."/>
            <person name="Ravi A."/>
            <person name="Getino M."/>
            <person name="Pursley I."/>
            <person name="Horton D.L."/>
            <person name="Alikhan N.F."/>
            <person name="Baker D."/>
            <person name="Gharbi K."/>
            <person name="Hall N."/>
            <person name="Watson M."/>
            <person name="Adriaenssens E.M."/>
            <person name="Foster-Nyarko E."/>
            <person name="Jarju S."/>
            <person name="Secka A."/>
            <person name="Antonio M."/>
            <person name="Oren A."/>
            <person name="Chaudhuri R.R."/>
            <person name="La Ragione R."/>
            <person name="Hildebrand F."/>
            <person name="Pallen M.J."/>
        </authorList>
    </citation>
    <scope>NUCLEOTIDE SEQUENCE</scope>
    <source>
        <strain evidence="4">USAMLcec3-3695</strain>
    </source>
</reference>
<evidence type="ECO:0000256" key="1">
    <source>
        <dbReference type="SAM" id="MobiDB-lite"/>
    </source>
</evidence>
<proteinExistence type="predicted"/>
<dbReference type="EMBL" id="DVNB01000038">
    <property type="protein sequence ID" value="HIU56894.1"/>
    <property type="molecule type" value="Genomic_DNA"/>
</dbReference>
<feature type="domain" description="Anti-sigma factor RsgI-like middle" evidence="3">
    <location>
        <begin position="72"/>
        <end position="192"/>
    </location>
</feature>
<feature type="compositionally biased region" description="Gly residues" evidence="1">
    <location>
        <begin position="233"/>
        <end position="256"/>
    </location>
</feature>
<dbReference type="AlphaFoldDB" id="A0A9D1MB15"/>
<keyword evidence="2" id="KW-0472">Membrane</keyword>
<sequence>MMILNAIHNALGGIHAEDELKTRTKASVAAAIESKKRARRRMTAAVSAAACAVIFSAAAIGWNIYYTPVYALGIDINPSLELGINRFDIVVSVTGYNEDGIALAESADIKNMSYTDAVDTLLNSDAVKEYTDGGADVVVTVNGGSESKTGEMVTAVESCHSASGMHCYGMSSEDADEARSLGLSMGKYGAYLELKKYDPDITADEVASMTMRDLRERIKSYSGEDYYPGGGQGAAGGECAGDGAGARNGNGAGAQNGSGHHHGRHSE</sequence>
<evidence type="ECO:0000313" key="4">
    <source>
        <dbReference type="EMBL" id="HIU56894.1"/>
    </source>
</evidence>
<feature type="transmembrane region" description="Helical" evidence="2">
    <location>
        <begin position="44"/>
        <end position="65"/>
    </location>
</feature>
<feature type="region of interest" description="Disordered" evidence="1">
    <location>
        <begin position="233"/>
        <end position="267"/>
    </location>
</feature>
<keyword evidence="2" id="KW-1133">Transmembrane helix</keyword>
<organism evidence="4 5">
    <name type="scientific">Candidatus Ornithomonoglobus merdipullorum</name>
    <dbReference type="NCBI Taxonomy" id="2840895"/>
    <lineage>
        <taxon>Bacteria</taxon>
        <taxon>Bacillati</taxon>
        <taxon>Bacillota</taxon>
        <taxon>Clostridia</taxon>
        <taxon>Candidatus Ornithomonoglobus</taxon>
    </lineage>
</organism>
<protein>
    <recommendedName>
        <fullName evidence="3">Anti-sigma factor RsgI-like middle domain-containing protein</fullName>
    </recommendedName>
</protein>
<evidence type="ECO:0000313" key="5">
    <source>
        <dbReference type="Proteomes" id="UP000824109"/>
    </source>
</evidence>
<evidence type="ECO:0000259" key="3">
    <source>
        <dbReference type="Pfam" id="PF23750"/>
    </source>
</evidence>
<dbReference type="InterPro" id="IPR055431">
    <property type="entry name" value="RsgI_M"/>
</dbReference>
<keyword evidence="2" id="KW-0812">Transmembrane</keyword>
<gene>
    <name evidence="4" type="ORF">IAA61_03650</name>
</gene>
<accession>A0A9D1MB15</accession>
<dbReference type="Pfam" id="PF23750">
    <property type="entry name" value="RsgI_M"/>
    <property type="match status" value="1"/>
</dbReference>
<evidence type="ECO:0000256" key="2">
    <source>
        <dbReference type="SAM" id="Phobius"/>
    </source>
</evidence>
<name>A0A9D1MB15_9FIRM</name>
<reference evidence="4" key="1">
    <citation type="submission" date="2020-10" db="EMBL/GenBank/DDBJ databases">
        <authorList>
            <person name="Gilroy R."/>
        </authorList>
    </citation>
    <scope>NUCLEOTIDE SEQUENCE</scope>
    <source>
        <strain evidence="4">USAMLcec3-3695</strain>
    </source>
</reference>